<name>A0A6G1WUU6_9HYPH</name>
<sequence>MTGILFDDYRPLTEEELATLRDFAAVEGRRWKDSMERHWWRGLPIKDKNGKEYPYLYALRNTHGGLWLSRFKLPKDDK</sequence>
<comment type="caution">
    <text evidence="1">The sequence shown here is derived from an EMBL/GenBank/DDBJ whole genome shotgun (WGS) entry which is preliminary data.</text>
</comment>
<evidence type="ECO:0000313" key="1">
    <source>
        <dbReference type="EMBL" id="MQW73432.1"/>
    </source>
</evidence>
<protein>
    <submittedName>
        <fullName evidence="1">Uncharacterized protein</fullName>
    </submittedName>
</protein>
<dbReference type="AlphaFoldDB" id="A0A6G1WUU6"/>
<organism evidence="1">
    <name type="scientific">Sinorhizobium medicae</name>
    <dbReference type="NCBI Taxonomy" id="110321"/>
    <lineage>
        <taxon>Bacteria</taxon>
        <taxon>Pseudomonadati</taxon>
        <taxon>Pseudomonadota</taxon>
        <taxon>Alphaproteobacteria</taxon>
        <taxon>Hyphomicrobiales</taxon>
        <taxon>Rhizobiaceae</taxon>
        <taxon>Sinorhizobium/Ensifer group</taxon>
        <taxon>Sinorhizobium</taxon>
    </lineage>
</organism>
<dbReference type="RefSeq" id="WP_153414205.1">
    <property type="nucleotide sequence ID" value="NZ_WISB01000205.1"/>
</dbReference>
<dbReference type="EMBL" id="WISB01000205">
    <property type="protein sequence ID" value="MQW73432.1"/>
    <property type="molecule type" value="Genomic_DNA"/>
</dbReference>
<proteinExistence type="predicted"/>
<accession>A0A6G1WUU6</accession>
<reference evidence="1" key="1">
    <citation type="journal article" date="2013" name="Genome Biol.">
        <title>Comparative genomics of the core and accessory genomes of 48 Sinorhizobium strains comprising five genospecies.</title>
        <authorList>
            <person name="Sugawara M."/>
            <person name="Epstein B."/>
            <person name="Badgley B.D."/>
            <person name="Unno T."/>
            <person name="Xu L."/>
            <person name="Reese J."/>
            <person name="Gyaneshwar P."/>
            <person name="Denny R."/>
            <person name="Mudge J."/>
            <person name="Bharti A.K."/>
            <person name="Farmer A.D."/>
            <person name="May G.D."/>
            <person name="Woodward J.E."/>
            <person name="Medigue C."/>
            <person name="Vallenet D."/>
            <person name="Lajus A."/>
            <person name="Rouy Z."/>
            <person name="Martinez-Vaz B."/>
            <person name="Tiffin P."/>
            <person name="Young N.D."/>
            <person name="Sadowsky M.J."/>
        </authorList>
    </citation>
    <scope>NUCLEOTIDE SEQUENCE</scope>
    <source>
        <strain evidence="1">M1</strain>
    </source>
</reference>
<gene>
    <name evidence="1" type="ORF">GHJ91_31375</name>
</gene>